<accession>A0ABX7AC67</accession>
<dbReference type="Proteomes" id="UP000596157">
    <property type="component" value="Chromosome"/>
</dbReference>
<organism evidence="1 2">
    <name type="scientific">Providencia manganoxydans</name>
    <dbReference type="NCBI Taxonomy" id="2923283"/>
    <lineage>
        <taxon>Bacteria</taxon>
        <taxon>Pseudomonadati</taxon>
        <taxon>Pseudomonadota</taxon>
        <taxon>Gammaproteobacteria</taxon>
        <taxon>Enterobacterales</taxon>
        <taxon>Morganellaceae</taxon>
        <taxon>Providencia</taxon>
    </lineage>
</organism>
<name>A0ABX7AC67_9GAMM</name>
<reference evidence="2" key="1">
    <citation type="submission" date="2021-01" db="EMBL/GenBank/DDBJ databases">
        <title>Providencia vermicola LLDRA6, a soil-borne Mn(II)-oxidizing bacterium, exploits a strategy of superoxide production coupled to hydrogen peroxide consumption to generate Mn oxides, as revealed by transcriptional up-regulation of genes for phenylacetic acid catabolism.</title>
        <authorList>
            <person name="Chen S."/>
            <person name="Ding Z."/>
            <person name="Chen J."/>
            <person name="Luo J."/>
            <person name="Ruan X."/>
            <person name="Li Z."/>
            <person name="Liao F."/>
            <person name="He J."/>
            <person name="Li D."/>
        </authorList>
    </citation>
    <scope>NUCLEOTIDE SEQUENCE [LARGE SCALE GENOMIC DNA]</scope>
    <source>
        <strain evidence="2">LLDRA6</strain>
    </source>
</reference>
<dbReference type="RefSeq" id="WP_272581026.1">
    <property type="nucleotide sequence ID" value="NZ_JBEERB010000006.1"/>
</dbReference>
<keyword evidence="2" id="KW-1185">Reference proteome</keyword>
<evidence type="ECO:0000313" key="1">
    <source>
        <dbReference type="EMBL" id="QQO61460.1"/>
    </source>
</evidence>
<proteinExistence type="predicted"/>
<evidence type="ECO:0000313" key="2">
    <source>
        <dbReference type="Proteomes" id="UP000596157"/>
    </source>
</evidence>
<protein>
    <recommendedName>
        <fullName evidence="3">Hemagglutinin</fullName>
    </recommendedName>
</protein>
<sequence length="114" mass="12628">MSNNMEYKDYGHNRVLGGNAVNQGYNYGNIISGNAIDSGTGYGTVIAGDAINQGINYHMIKGTDIRNEGDNLREIMCLAVINKDYQNNLLTMKNGLNTKGTLDFNRKYLMIERG</sequence>
<dbReference type="EMBL" id="CP067099">
    <property type="protein sequence ID" value="QQO61460.1"/>
    <property type="molecule type" value="Genomic_DNA"/>
</dbReference>
<evidence type="ECO:0008006" key="3">
    <source>
        <dbReference type="Google" id="ProtNLM"/>
    </source>
</evidence>
<gene>
    <name evidence="1" type="ORF">JI723_14440</name>
</gene>